<proteinExistence type="predicted"/>
<dbReference type="RefSeq" id="WP_121068161.1">
    <property type="nucleotide sequence ID" value="NZ_RBIQ01000009.1"/>
</dbReference>
<organism evidence="2 3">
    <name type="scientific">Maribacter vaceletii</name>
    <dbReference type="NCBI Taxonomy" id="1206816"/>
    <lineage>
        <taxon>Bacteria</taxon>
        <taxon>Pseudomonadati</taxon>
        <taxon>Bacteroidota</taxon>
        <taxon>Flavobacteriia</taxon>
        <taxon>Flavobacteriales</taxon>
        <taxon>Flavobacteriaceae</taxon>
        <taxon>Maribacter</taxon>
    </lineage>
</organism>
<evidence type="ECO:0000256" key="1">
    <source>
        <dbReference type="SAM" id="Coils"/>
    </source>
</evidence>
<accession>A0A495E5R1</accession>
<dbReference type="OrthoDB" id="1420424at2"/>
<sequence>MTKLYKTKFLLFIVVLFVFVCSGQNNSKVYKETFKVADSAILEINTSYADIEFDTWDKNEVSIEATVILEGATEEDAAIYFKNDPIQILGSSKRIVITSNNKGPSTFSNGHFNVDDFSFNMPEVNAMEHIVVEIPELPEMPELPELPEMPPLPSVSAFKFDYKAYEEEGEAYLKKWQKDFDKNFDKDYQKKIEAWSEKMEAKMQKAEIKREQAHQEMEMAHKEKERAHKQREYAEIEAHKVEEEHKNNRVKKRTVFISRGGKTKNFTIKKKLKIMLPKSTKMNLNIRHGEVKLAQQTFNLKATLSHSNLSGNIIEGNNTMVNASYSPVAIQKWNYGSLKADYSDYITLDEVLFLNLNTTSSDVTINKILKKVVINNKFGPLKINYVDNGFKDISITMQNAELECNLPNSACNVDGLMYASELTYPESVHVKKDCSSNTTMITGYHKNNSSKKNISIDTKFSEVVLK</sequence>
<dbReference type="AlphaFoldDB" id="A0A495E5R1"/>
<comment type="caution">
    <text evidence="2">The sequence shown here is derived from an EMBL/GenBank/DDBJ whole genome shotgun (WGS) entry which is preliminary data.</text>
</comment>
<protein>
    <recommendedName>
        <fullName evidence="4">Adhesin domain-containing protein</fullName>
    </recommendedName>
</protein>
<evidence type="ECO:0008006" key="4">
    <source>
        <dbReference type="Google" id="ProtNLM"/>
    </source>
</evidence>
<dbReference type="EMBL" id="RBIQ01000009">
    <property type="protein sequence ID" value="RKR12260.1"/>
    <property type="molecule type" value="Genomic_DNA"/>
</dbReference>
<feature type="coiled-coil region" evidence="1">
    <location>
        <begin position="192"/>
        <end position="244"/>
    </location>
</feature>
<dbReference type="Proteomes" id="UP000269412">
    <property type="component" value="Unassembled WGS sequence"/>
</dbReference>
<evidence type="ECO:0000313" key="2">
    <source>
        <dbReference type="EMBL" id="RKR12260.1"/>
    </source>
</evidence>
<gene>
    <name evidence="2" type="ORF">CLV91_2386</name>
</gene>
<name>A0A495E5R1_9FLAO</name>
<evidence type="ECO:0000313" key="3">
    <source>
        <dbReference type="Proteomes" id="UP000269412"/>
    </source>
</evidence>
<keyword evidence="3" id="KW-1185">Reference proteome</keyword>
<keyword evidence="1" id="KW-0175">Coiled coil</keyword>
<reference evidence="2 3" key="1">
    <citation type="submission" date="2018-10" db="EMBL/GenBank/DDBJ databases">
        <title>Genomic Encyclopedia of Archaeal and Bacterial Type Strains, Phase II (KMG-II): from individual species to whole genera.</title>
        <authorList>
            <person name="Goeker M."/>
        </authorList>
    </citation>
    <scope>NUCLEOTIDE SEQUENCE [LARGE SCALE GENOMIC DNA]</scope>
    <source>
        <strain evidence="2 3">DSM 25230</strain>
    </source>
</reference>